<dbReference type="Proteomes" id="UP000006039">
    <property type="component" value="Unassembled WGS sequence"/>
</dbReference>
<dbReference type="EMBL" id="GL385397">
    <property type="protein sequence ID" value="EJT75958.1"/>
    <property type="molecule type" value="Genomic_DNA"/>
</dbReference>
<protein>
    <submittedName>
        <fullName evidence="4 5">Uncharacterized protein</fullName>
    </submittedName>
</protein>
<organism evidence="4">
    <name type="scientific">Gaeumannomyces tritici (strain R3-111a-1)</name>
    <name type="common">Wheat and barley take-all root rot fungus</name>
    <name type="synonym">Gaeumannomyces graminis var. tritici</name>
    <dbReference type="NCBI Taxonomy" id="644352"/>
    <lineage>
        <taxon>Eukaryota</taxon>
        <taxon>Fungi</taxon>
        <taxon>Dikarya</taxon>
        <taxon>Ascomycota</taxon>
        <taxon>Pezizomycotina</taxon>
        <taxon>Sordariomycetes</taxon>
        <taxon>Sordariomycetidae</taxon>
        <taxon>Magnaporthales</taxon>
        <taxon>Magnaporthaceae</taxon>
        <taxon>Gaeumannomyces</taxon>
    </lineage>
</organism>
<feature type="region of interest" description="Disordered" evidence="1">
    <location>
        <begin position="160"/>
        <end position="253"/>
    </location>
</feature>
<evidence type="ECO:0000313" key="5">
    <source>
        <dbReference type="EnsemblFungi" id="EJT75958"/>
    </source>
</evidence>
<reference evidence="4" key="3">
    <citation type="submission" date="2010-09" db="EMBL/GenBank/DDBJ databases">
        <title>Annotation of Gaeumannomyces graminis var. tritici R3-111a-1.</title>
        <authorList>
            <consortium name="The Broad Institute Genome Sequencing Platform"/>
            <person name="Ma L.-J."/>
            <person name="Dead R."/>
            <person name="Young S.K."/>
            <person name="Zeng Q."/>
            <person name="Gargeya S."/>
            <person name="Fitzgerald M."/>
            <person name="Haas B."/>
            <person name="Abouelleil A."/>
            <person name="Alvarado L."/>
            <person name="Arachchi H.M."/>
            <person name="Berlin A."/>
            <person name="Brown A."/>
            <person name="Chapman S.B."/>
            <person name="Chen Z."/>
            <person name="Dunbar C."/>
            <person name="Freedman E."/>
            <person name="Gearin G."/>
            <person name="Gellesch M."/>
            <person name="Goldberg J."/>
            <person name="Griggs A."/>
            <person name="Gujja S."/>
            <person name="Heiman D."/>
            <person name="Howarth C."/>
            <person name="Larson L."/>
            <person name="Lui A."/>
            <person name="MacDonald P.J.P."/>
            <person name="Mehta T."/>
            <person name="Montmayeur A."/>
            <person name="Murphy C."/>
            <person name="Neiman D."/>
            <person name="Pearson M."/>
            <person name="Priest M."/>
            <person name="Roberts A."/>
            <person name="Saif S."/>
            <person name="Shea T."/>
            <person name="Shenoy N."/>
            <person name="Sisk P."/>
            <person name="Stolte C."/>
            <person name="Sykes S."/>
            <person name="Yandava C."/>
            <person name="Wortman J."/>
            <person name="Nusbaum C."/>
            <person name="Birren B."/>
        </authorList>
    </citation>
    <scope>NUCLEOTIDE SEQUENCE</scope>
    <source>
        <strain evidence="4">R3-111a-1</strain>
    </source>
</reference>
<dbReference type="AlphaFoldDB" id="J3NX76"/>
<reference evidence="5" key="5">
    <citation type="submission" date="2018-04" db="UniProtKB">
        <authorList>
            <consortium name="EnsemblFungi"/>
        </authorList>
    </citation>
    <scope>IDENTIFICATION</scope>
    <source>
        <strain evidence="5">R3-111a-1</strain>
    </source>
</reference>
<evidence type="ECO:0000256" key="1">
    <source>
        <dbReference type="SAM" id="MobiDB-lite"/>
    </source>
</evidence>
<keyword evidence="2" id="KW-0812">Transmembrane</keyword>
<dbReference type="EnsemblFungi" id="EJT75958">
    <property type="protein sequence ID" value="EJT75958"/>
    <property type="gene ID" value="GGTG_05883"/>
</dbReference>
<keyword evidence="2" id="KW-0472">Membrane</keyword>
<dbReference type="HOGENOM" id="CLU_976727_0_0_1"/>
<keyword evidence="3" id="KW-0732">Signal</keyword>
<feature type="compositionally biased region" description="Low complexity" evidence="1">
    <location>
        <begin position="167"/>
        <end position="208"/>
    </location>
</feature>
<dbReference type="STRING" id="644352.J3NX76"/>
<evidence type="ECO:0000256" key="3">
    <source>
        <dbReference type="SAM" id="SignalP"/>
    </source>
</evidence>
<evidence type="ECO:0000313" key="6">
    <source>
        <dbReference type="Proteomes" id="UP000006039"/>
    </source>
</evidence>
<reference evidence="5" key="4">
    <citation type="journal article" date="2015" name="G3 (Bethesda)">
        <title>Genome sequences of three phytopathogenic species of the Magnaporthaceae family of fungi.</title>
        <authorList>
            <person name="Okagaki L.H."/>
            <person name="Nunes C.C."/>
            <person name="Sailsbery J."/>
            <person name="Clay B."/>
            <person name="Brown D."/>
            <person name="John T."/>
            <person name="Oh Y."/>
            <person name="Young N."/>
            <person name="Fitzgerald M."/>
            <person name="Haas B.J."/>
            <person name="Zeng Q."/>
            <person name="Young S."/>
            <person name="Adiconis X."/>
            <person name="Fan L."/>
            <person name="Levin J.Z."/>
            <person name="Mitchell T.K."/>
            <person name="Okubara P.A."/>
            <person name="Farman M.L."/>
            <person name="Kohn L.M."/>
            <person name="Birren B."/>
            <person name="Ma L.-J."/>
            <person name="Dean R.A."/>
        </authorList>
    </citation>
    <scope>NUCLEOTIDE SEQUENCE</scope>
    <source>
        <strain evidence="5">R3-111a-1</strain>
    </source>
</reference>
<keyword evidence="2" id="KW-1133">Transmembrane helix</keyword>
<feature type="compositionally biased region" description="Low complexity" evidence="1">
    <location>
        <begin position="234"/>
        <end position="253"/>
    </location>
</feature>
<dbReference type="eggNOG" id="ENOG502R6DY">
    <property type="taxonomic scope" value="Eukaryota"/>
</dbReference>
<dbReference type="GeneID" id="20346341"/>
<proteinExistence type="predicted"/>
<name>J3NX76_GAET3</name>
<reference evidence="6" key="1">
    <citation type="submission" date="2010-07" db="EMBL/GenBank/DDBJ databases">
        <title>The genome sequence of Gaeumannomyces graminis var. tritici strain R3-111a-1.</title>
        <authorList>
            <consortium name="The Broad Institute Genome Sequencing Platform"/>
            <person name="Ma L.-J."/>
            <person name="Dead R."/>
            <person name="Young S."/>
            <person name="Zeng Q."/>
            <person name="Koehrsen M."/>
            <person name="Alvarado L."/>
            <person name="Berlin A."/>
            <person name="Chapman S.B."/>
            <person name="Chen Z."/>
            <person name="Freedman E."/>
            <person name="Gellesch M."/>
            <person name="Goldberg J."/>
            <person name="Griggs A."/>
            <person name="Gujja S."/>
            <person name="Heilman E.R."/>
            <person name="Heiman D."/>
            <person name="Hepburn T."/>
            <person name="Howarth C."/>
            <person name="Jen D."/>
            <person name="Larson L."/>
            <person name="Mehta T."/>
            <person name="Neiman D."/>
            <person name="Pearson M."/>
            <person name="Roberts A."/>
            <person name="Saif S."/>
            <person name="Shea T."/>
            <person name="Shenoy N."/>
            <person name="Sisk P."/>
            <person name="Stolte C."/>
            <person name="Sykes S."/>
            <person name="Walk T."/>
            <person name="White J."/>
            <person name="Yandava C."/>
            <person name="Haas B."/>
            <person name="Nusbaum C."/>
            <person name="Birren B."/>
        </authorList>
    </citation>
    <scope>NUCLEOTIDE SEQUENCE [LARGE SCALE GENOMIC DNA]</scope>
    <source>
        <strain evidence="6">R3-111a-1</strain>
    </source>
</reference>
<keyword evidence="6" id="KW-1185">Reference proteome</keyword>
<dbReference type="RefSeq" id="XP_009221958.1">
    <property type="nucleotide sequence ID" value="XM_009223694.1"/>
</dbReference>
<dbReference type="VEuPathDB" id="FungiDB:GGTG_05883"/>
<evidence type="ECO:0000256" key="2">
    <source>
        <dbReference type="SAM" id="Phobius"/>
    </source>
</evidence>
<feature type="compositionally biased region" description="Pro residues" evidence="1">
    <location>
        <begin position="224"/>
        <end position="233"/>
    </location>
</feature>
<feature type="chain" id="PRO_5015094598" evidence="3">
    <location>
        <begin position="23"/>
        <end position="285"/>
    </location>
</feature>
<evidence type="ECO:0000313" key="4">
    <source>
        <dbReference type="EMBL" id="EJT75958.1"/>
    </source>
</evidence>
<reference evidence="4" key="2">
    <citation type="submission" date="2010-07" db="EMBL/GenBank/DDBJ databases">
        <authorList>
            <consortium name="The Broad Institute Genome Sequencing Platform"/>
            <consortium name="Broad Institute Genome Sequencing Center for Infectious Disease"/>
            <person name="Ma L.-J."/>
            <person name="Dead R."/>
            <person name="Young S."/>
            <person name="Zeng Q."/>
            <person name="Koehrsen M."/>
            <person name="Alvarado L."/>
            <person name="Berlin A."/>
            <person name="Chapman S.B."/>
            <person name="Chen Z."/>
            <person name="Freedman E."/>
            <person name="Gellesch M."/>
            <person name="Goldberg J."/>
            <person name="Griggs A."/>
            <person name="Gujja S."/>
            <person name="Heilman E.R."/>
            <person name="Heiman D."/>
            <person name="Hepburn T."/>
            <person name="Howarth C."/>
            <person name="Jen D."/>
            <person name="Larson L."/>
            <person name="Mehta T."/>
            <person name="Neiman D."/>
            <person name="Pearson M."/>
            <person name="Roberts A."/>
            <person name="Saif S."/>
            <person name="Shea T."/>
            <person name="Shenoy N."/>
            <person name="Sisk P."/>
            <person name="Stolte C."/>
            <person name="Sykes S."/>
            <person name="Walk T."/>
            <person name="White J."/>
            <person name="Yandava C."/>
            <person name="Haas B."/>
            <person name="Nusbaum C."/>
            <person name="Birren B."/>
        </authorList>
    </citation>
    <scope>NUCLEOTIDE SEQUENCE</scope>
    <source>
        <strain evidence="4">R3-111a-1</strain>
    </source>
</reference>
<feature type="transmembrane region" description="Helical" evidence="2">
    <location>
        <begin position="258"/>
        <end position="278"/>
    </location>
</feature>
<sequence length="285" mass="29025">MHLAYSLVPLALALHSVCCAAADKPEPKIPADKSVNAAAAPAVGALGQPLSDLVPDIVRDIVSLFNEKERLTAEVALRYRDLNILVYATSPRSDDAGLAGSVCYSIDKPLAFWRNKEYRVCVLETGRFVFAGEDKCENRGYRGCTTQAGGKTVAFCRRVPGAPGEESSSTATTTTSRPSTTKRSTTSTKTSTGKPSTTSSRSKGTTASAEPTGGDPRAGATSTAPPPPPPVAPPTSAGGNANTGAATTGGQPPAGSTVGPAMIGVLAAVMVAFVAGALQGEKSAM</sequence>
<gene>
    <name evidence="5" type="primary">20346341</name>
    <name evidence="4" type="ORF">GGTG_05883</name>
</gene>
<feature type="signal peptide" evidence="3">
    <location>
        <begin position="1"/>
        <end position="22"/>
    </location>
</feature>
<accession>J3NX76</accession>